<proteinExistence type="predicted"/>
<dbReference type="EMBL" id="VKHS01000911">
    <property type="protein sequence ID" value="MBB0232398.1"/>
    <property type="molecule type" value="Genomic_DNA"/>
</dbReference>
<evidence type="ECO:0000313" key="3">
    <source>
        <dbReference type="Proteomes" id="UP000530234"/>
    </source>
</evidence>
<sequence>MQHRRPGSRQVVVEHDAALAALVSEHLPLPSDAPIRIRVADARDALEEVPENGVDVVIADVWAGNRIPARCTTVGFARAAARAVRPGGVHVANLADAAPLDFARSQLAAAREVFAHVHVIAEPSVLRGRRYGNLVVVASHRPLDVTEPARRVAADPFPARLVLGEEVDRLIGDARPPAEEEAAPSPAPPPGTFELR</sequence>
<feature type="region of interest" description="Disordered" evidence="1">
    <location>
        <begin position="172"/>
        <end position="196"/>
    </location>
</feature>
<comment type="caution">
    <text evidence="2">The sequence shown here is derived from an EMBL/GenBank/DDBJ whole genome shotgun (WGS) entry which is preliminary data.</text>
</comment>
<gene>
    <name evidence="2" type="ORF">FOE67_23605</name>
</gene>
<evidence type="ECO:0000313" key="2">
    <source>
        <dbReference type="EMBL" id="MBB0232398.1"/>
    </source>
</evidence>
<evidence type="ECO:0000256" key="1">
    <source>
        <dbReference type="SAM" id="MobiDB-lite"/>
    </source>
</evidence>
<dbReference type="AlphaFoldDB" id="A0A7W3T7L1"/>
<dbReference type="SUPFAM" id="SSF53335">
    <property type="entry name" value="S-adenosyl-L-methionine-dependent methyltransferases"/>
    <property type="match status" value="1"/>
</dbReference>
<dbReference type="NCBIfam" id="NF037959">
    <property type="entry name" value="MFS_SpdSyn"/>
    <property type="match status" value="1"/>
</dbReference>
<dbReference type="InterPro" id="IPR029063">
    <property type="entry name" value="SAM-dependent_MTases_sf"/>
</dbReference>
<evidence type="ECO:0008006" key="4">
    <source>
        <dbReference type="Google" id="ProtNLM"/>
    </source>
</evidence>
<organism evidence="2 3">
    <name type="scientific">Streptomyces calidiresistens</name>
    <dbReference type="NCBI Taxonomy" id="1485586"/>
    <lineage>
        <taxon>Bacteria</taxon>
        <taxon>Bacillati</taxon>
        <taxon>Actinomycetota</taxon>
        <taxon>Actinomycetes</taxon>
        <taxon>Kitasatosporales</taxon>
        <taxon>Streptomycetaceae</taxon>
        <taxon>Streptomyces</taxon>
    </lineage>
</organism>
<dbReference type="Gene3D" id="3.40.50.150">
    <property type="entry name" value="Vaccinia Virus protein VP39"/>
    <property type="match status" value="1"/>
</dbReference>
<keyword evidence="3" id="KW-1185">Reference proteome</keyword>
<dbReference type="Proteomes" id="UP000530234">
    <property type="component" value="Unassembled WGS sequence"/>
</dbReference>
<reference evidence="3" key="1">
    <citation type="submission" date="2019-10" db="EMBL/GenBank/DDBJ databases">
        <title>Streptomyces sp. nov., a novel actinobacterium isolated from alkaline environment.</title>
        <authorList>
            <person name="Golinska P."/>
        </authorList>
    </citation>
    <scope>NUCLEOTIDE SEQUENCE [LARGE SCALE GENOMIC DNA]</scope>
    <source>
        <strain evidence="3">DSM 42108</strain>
    </source>
</reference>
<accession>A0A7W3T7L1</accession>
<feature type="compositionally biased region" description="Pro residues" evidence="1">
    <location>
        <begin position="185"/>
        <end position="196"/>
    </location>
</feature>
<protein>
    <recommendedName>
        <fullName evidence="4">Spermidine synthase</fullName>
    </recommendedName>
</protein>
<name>A0A7W3T7L1_9ACTN</name>